<dbReference type="Gene3D" id="3.30.420.100">
    <property type="match status" value="1"/>
</dbReference>
<keyword evidence="4 7" id="KW-0689">Ribosomal protein</keyword>
<evidence type="ECO:0000256" key="1">
    <source>
        <dbReference type="ARBA" id="ARBA00007116"/>
    </source>
</evidence>
<reference evidence="8 9" key="1">
    <citation type="journal article" date="2015" name="Nature">
        <title>rRNA introns, odd ribosomes, and small enigmatic genomes across a large radiation of phyla.</title>
        <authorList>
            <person name="Brown C.T."/>
            <person name="Hug L.A."/>
            <person name="Thomas B.C."/>
            <person name="Sharon I."/>
            <person name="Castelle C.J."/>
            <person name="Singh A."/>
            <person name="Wilkins M.J."/>
            <person name="Williams K.H."/>
            <person name="Banfield J.F."/>
        </authorList>
    </citation>
    <scope>NUCLEOTIDE SEQUENCE [LARGE SCALE GENOMIC DNA]</scope>
</reference>
<dbReference type="SUPFAM" id="SSF53137">
    <property type="entry name" value="Translational machinery components"/>
    <property type="match status" value="1"/>
</dbReference>
<evidence type="ECO:0000313" key="8">
    <source>
        <dbReference type="EMBL" id="KKW42235.1"/>
    </source>
</evidence>
<evidence type="ECO:0000313" key="9">
    <source>
        <dbReference type="Proteomes" id="UP000033870"/>
    </source>
</evidence>
<dbReference type="FunFam" id="3.30.420.100:FF:000001">
    <property type="entry name" value="50S ribosomal protein L18"/>
    <property type="match status" value="1"/>
</dbReference>
<dbReference type="InterPro" id="IPR057268">
    <property type="entry name" value="Ribosomal_L18"/>
</dbReference>
<evidence type="ECO:0000256" key="2">
    <source>
        <dbReference type="ARBA" id="ARBA00022730"/>
    </source>
</evidence>
<comment type="function">
    <text evidence="7">This is one of the proteins that bind and probably mediate the attachment of the 5S RNA into the large ribosomal subunit, where it forms part of the central protuberance.</text>
</comment>
<comment type="caution">
    <text evidence="8">The sequence shown here is derived from an EMBL/GenBank/DDBJ whole genome shotgun (WGS) entry which is preliminary data.</text>
</comment>
<comment type="similarity">
    <text evidence="1 7">Belongs to the universal ribosomal protein uL18 family.</text>
</comment>
<dbReference type="EMBL" id="LCRX01000009">
    <property type="protein sequence ID" value="KKW42235.1"/>
    <property type="molecule type" value="Genomic_DNA"/>
</dbReference>
<proteinExistence type="inferred from homology"/>
<dbReference type="Pfam" id="PF00861">
    <property type="entry name" value="Ribosomal_L18p"/>
    <property type="match status" value="1"/>
</dbReference>
<dbReference type="PANTHER" id="PTHR12899:SF3">
    <property type="entry name" value="LARGE RIBOSOMAL SUBUNIT PROTEIN UL18M"/>
    <property type="match status" value="1"/>
</dbReference>
<dbReference type="InterPro" id="IPR005484">
    <property type="entry name" value="Ribosomal_uL18_bac/plant/anim"/>
</dbReference>
<accession>A0A0G1YGC2</accession>
<dbReference type="GO" id="GO:0003735">
    <property type="term" value="F:structural constituent of ribosome"/>
    <property type="evidence" value="ECO:0007669"/>
    <property type="project" value="InterPro"/>
</dbReference>
<gene>
    <name evidence="7" type="primary">rplR</name>
    <name evidence="8" type="ORF">UY92_C0009G0039</name>
</gene>
<protein>
    <recommendedName>
        <fullName evidence="6 7">Large ribosomal subunit protein uL18</fullName>
    </recommendedName>
</protein>
<dbReference type="PATRIC" id="fig|1619044.3.peg.694"/>
<evidence type="ECO:0000256" key="6">
    <source>
        <dbReference type="ARBA" id="ARBA00035197"/>
    </source>
</evidence>
<dbReference type="GO" id="GO:1990904">
    <property type="term" value="C:ribonucleoprotein complex"/>
    <property type="evidence" value="ECO:0007669"/>
    <property type="project" value="UniProtKB-KW"/>
</dbReference>
<evidence type="ECO:0000256" key="3">
    <source>
        <dbReference type="ARBA" id="ARBA00022884"/>
    </source>
</evidence>
<dbReference type="InterPro" id="IPR004389">
    <property type="entry name" value="Ribosomal_uL18_bac-type"/>
</dbReference>
<dbReference type="PANTHER" id="PTHR12899">
    <property type="entry name" value="39S RIBOSOMAL PROTEIN L18, MITOCHONDRIAL"/>
    <property type="match status" value="1"/>
</dbReference>
<dbReference type="Proteomes" id="UP000033870">
    <property type="component" value="Unassembled WGS sequence"/>
</dbReference>
<dbReference type="GO" id="GO:0005737">
    <property type="term" value="C:cytoplasm"/>
    <property type="evidence" value="ECO:0007669"/>
    <property type="project" value="UniProtKB-ARBA"/>
</dbReference>
<dbReference type="CDD" id="cd00432">
    <property type="entry name" value="Ribosomal_L18_L5e"/>
    <property type="match status" value="1"/>
</dbReference>
<name>A0A0G1YGC2_9BACT</name>
<evidence type="ECO:0000256" key="4">
    <source>
        <dbReference type="ARBA" id="ARBA00022980"/>
    </source>
</evidence>
<dbReference type="NCBIfam" id="TIGR00060">
    <property type="entry name" value="L18_bact"/>
    <property type="match status" value="1"/>
</dbReference>
<evidence type="ECO:0000256" key="7">
    <source>
        <dbReference type="HAMAP-Rule" id="MF_01337"/>
    </source>
</evidence>
<dbReference type="AlphaFoldDB" id="A0A0G1YGC2"/>
<dbReference type="GO" id="GO:0006412">
    <property type="term" value="P:translation"/>
    <property type="evidence" value="ECO:0007669"/>
    <property type="project" value="UniProtKB-UniRule"/>
</dbReference>
<dbReference type="GO" id="GO:0008097">
    <property type="term" value="F:5S rRNA binding"/>
    <property type="evidence" value="ECO:0007669"/>
    <property type="project" value="TreeGrafter"/>
</dbReference>
<dbReference type="STRING" id="1619044.UY92_C0009G0039"/>
<keyword evidence="2 7" id="KW-0699">rRNA-binding</keyword>
<evidence type="ECO:0000256" key="5">
    <source>
        <dbReference type="ARBA" id="ARBA00023274"/>
    </source>
</evidence>
<dbReference type="GO" id="GO:0005840">
    <property type="term" value="C:ribosome"/>
    <property type="evidence" value="ECO:0007669"/>
    <property type="project" value="UniProtKB-KW"/>
</dbReference>
<dbReference type="HAMAP" id="MF_01337_B">
    <property type="entry name" value="Ribosomal_uL18_B"/>
    <property type="match status" value="1"/>
</dbReference>
<keyword evidence="5 7" id="KW-0687">Ribonucleoprotein</keyword>
<comment type="subunit">
    <text evidence="7">Part of the 50S ribosomal subunit; part of the 5S rRNA/L5/L18/L25 subcomplex. Contacts the 5S and 23S rRNAs.</text>
</comment>
<sequence>MRMKQKATIEAKRHIRQTRVRMRLSGTAARPRLNVFRSLRGIYVQLIDDAKGKTLLSLHSKTADLAGFDTEGRAGKLAVAYALGQAIAKKAKDMNITSVVFDRAGYRYHGRVQAVAEGARAGGLEF</sequence>
<keyword evidence="3 7" id="KW-0694">RNA-binding</keyword>
<organism evidence="8 9">
    <name type="scientific">Candidatus Magasanikbacteria bacterium GW2011_GWA2_56_11</name>
    <dbReference type="NCBI Taxonomy" id="1619044"/>
    <lineage>
        <taxon>Bacteria</taxon>
        <taxon>Candidatus Magasanikiibacteriota</taxon>
    </lineage>
</organism>